<dbReference type="PANTHER" id="PTHR46401">
    <property type="entry name" value="GLYCOSYLTRANSFERASE WBBK-RELATED"/>
    <property type="match status" value="1"/>
</dbReference>
<dbReference type="GO" id="GO:0016757">
    <property type="term" value="F:glycosyltransferase activity"/>
    <property type="evidence" value="ECO:0007669"/>
    <property type="project" value="TreeGrafter"/>
</dbReference>
<dbReference type="EMBL" id="CP025704">
    <property type="protein sequence ID" value="AUN99180.1"/>
    <property type="molecule type" value="Genomic_DNA"/>
</dbReference>
<dbReference type="Pfam" id="PF13692">
    <property type="entry name" value="Glyco_trans_1_4"/>
    <property type="match status" value="1"/>
</dbReference>
<name>A0A2K9NUJ2_BACTC</name>
<dbReference type="OrthoDB" id="9807209at2"/>
<dbReference type="SUPFAM" id="SSF53756">
    <property type="entry name" value="UDP-Glycosyltransferase/glycogen phosphorylase"/>
    <property type="match status" value="1"/>
</dbReference>
<keyword evidence="1" id="KW-0808">Transferase</keyword>
<proteinExistence type="predicted"/>
<protein>
    <submittedName>
        <fullName evidence="2">Uncharacterized protein</fullName>
    </submittedName>
</protein>
<dbReference type="KEGG" id="bsto:C0V70_13925"/>
<dbReference type="Proteomes" id="UP000235584">
    <property type="component" value="Chromosome"/>
</dbReference>
<dbReference type="AlphaFoldDB" id="A0A2K9NUJ2"/>
<dbReference type="GO" id="GO:0009103">
    <property type="term" value="P:lipopolysaccharide biosynthetic process"/>
    <property type="evidence" value="ECO:0007669"/>
    <property type="project" value="TreeGrafter"/>
</dbReference>
<dbReference type="CDD" id="cd03801">
    <property type="entry name" value="GT4_PimA-like"/>
    <property type="match status" value="1"/>
</dbReference>
<dbReference type="Gene3D" id="3.40.50.2000">
    <property type="entry name" value="Glycogen Phosphorylase B"/>
    <property type="match status" value="1"/>
</dbReference>
<dbReference type="PANTHER" id="PTHR46401:SF2">
    <property type="entry name" value="GLYCOSYLTRANSFERASE WBBK-RELATED"/>
    <property type="match status" value="1"/>
</dbReference>
<evidence type="ECO:0000313" key="3">
    <source>
        <dbReference type="Proteomes" id="UP000235584"/>
    </source>
</evidence>
<organism evidence="2 3">
    <name type="scientific">Bacteriovorax stolpii</name>
    <name type="common">Bdellovibrio stolpii</name>
    <dbReference type="NCBI Taxonomy" id="960"/>
    <lineage>
        <taxon>Bacteria</taxon>
        <taxon>Pseudomonadati</taxon>
        <taxon>Bdellovibrionota</taxon>
        <taxon>Bacteriovoracia</taxon>
        <taxon>Bacteriovoracales</taxon>
        <taxon>Bacteriovoracaceae</taxon>
        <taxon>Bacteriovorax</taxon>
    </lineage>
</organism>
<gene>
    <name evidence="2" type="ORF">C0V70_13925</name>
</gene>
<keyword evidence="3" id="KW-1185">Reference proteome</keyword>
<accession>A0A2K9NUJ2</accession>
<sequence>MKRCLWVVPKGIFPVRDGARVANQALLKSVRPHFNELDIMLFNEEDSDELHLSEYNKEFNPTNVYFFKKASAPGKLEKLLFLGKSFLKSPALPVTTGYFLTSKLKREVNQVLTHRAYDLVVFDGLHPYTTFKDIPAFKNTQVVYRAHNVEGDLWSTAAAKTNNTIISKLLLWQGQKMSALESSLIKRAKKVWCIAPEDLKRFEDLNPNEKEKLSLIPVGLDFKKIEEKKDASESSPLKLLFLGKMDWAPNKDGLKWFLEEVWPKVDQKKLELYIVGSGDSSWGTELFKQPGVKFFGFVKDLDAVYRDCDYSIIPIRYGSGTRIKVIESISKGMPIIATDMGVQGSGLNDYFKAETKEEWISTLNKLDRQMGKAMAAAAFKELESVYSPKAIGAKAFDSVMN</sequence>
<evidence type="ECO:0000313" key="2">
    <source>
        <dbReference type="EMBL" id="AUN99180.1"/>
    </source>
</evidence>
<reference evidence="2 3" key="1">
    <citation type="submission" date="2018-01" db="EMBL/GenBank/DDBJ databases">
        <title>Complete genome sequence of Bacteriovorax stolpii DSM12778.</title>
        <authorList>
            <person name="Tang B."/>
            <person name="Chang J."/>
        </authorList>
    </citation>
    <scope>NUCLEOTIDE SEQUENCE [LARGE SCALE GENOMIC DNA]</scope>
    <source>
        <strain evidence="2 3">DSM 12778</strain>
    </source>
</reference>
<evidence type="ECO:0000256" key="1">
    <source>
        <dbReference type="ARBA" id="ARBA00022679"/>
    </source>
</evidence>
<dbReference type="RefSeq" id="WP_102244471.1">
    <property type="nucleotide sequence ID" value="NZ_CP025704.1"/>
</dbReference>